<dbReference type="InterPro" id="IPR006143">
    <property type="entry name" value="RND_pump_MFP"/>
</dbReference>
<evidence type="ECO:0000256" key="2">
    <source>
        <dbReference type="SAM" id="Coils"/>
    </source>
</evidence>
<evidence type="ECO:0000256" key="3">
    <source>
        <dbReference type="SAM" id="MobiDB-lite"/>
    </source>
</evidence>
<dbReference type="Gene3D" id="2.40.50.100">
    <property type="match status" value="1"/>
</dbReference>
<evidence type="ECO:0000313" key="6">
    <source>
        <dbReference type="Proteomes" id="UP000265845"/>
    </source>
</evidence>
<reference evidence="5 6" key="1">
    <citation type="submission" date="2018-08" db="EMBL/GenBank/DDBJ databases">
        <title>Henriciella mobilis sp. nov., isolated from seawater.</title>
        <authorList>
            <person name="Cheng H."/>
            <person name="Wu Y.-H."/>
            <person name="Xu X.-W."/>
            <person name="Guo L.-L."/>
        </authorList>
    </citation>
    <scope>NUCLEOTIDE SEQUENCE [LARGE SCALE GENOMIC DNA]</scope>
    <source>
        <strain evidence="5 6">CCUG67844</strain>
    </source>
</reference>
<comment type="caution">
    <text evidence="5">The sequence shown here is derived from an EMBL/GenBank/DDBJ whole genome shotgun (WGS) entry which is preliminary data.</text>
</comment>
<dbReference type="AlphaFoldDB" id="A0A399RCE1"/>
<feature type="region of interest" description="Disordered" evidence="3">
    <location>
        <begin position="389"/>
        <end position="425"/>
    </location>
</feature>
<dbReference type="Pfam" id="PF25917">
    <property type="entry name" value="BSH_RND"/>
    <property type="match status" value="1"/>
</dbReference>
<dbReference type="Proteomes" id="UP000265845">
    <property type="component" value="Unassembled WGS sequence"/>
</dbReference>
<dbReference type="Gene3D" id="1.10.287.470">
    <property type="entry name" value="Helix hairpin bin"/>
    <property type="match status" value="1"/>
</dbReference>
<evidence type="ECO:0000259" key="4">
    <source>
        <dbReference type="Pfam" id="PF25917"/>
    </source>
</evidence>
<dbReference type="PANTHER" id="PTHR30469">
    <property type="entry name" value="MULTIDRUG RESISTANCE PROTEIN MDTA"/>
    <property type="match status" value="1"/>
</dbReference>
<proteinExistence type="inferred from homology"/>
<dbReference type="NCBIfam" id="TIGR01730">
    <property type="entry name" value="RND_mfp"/>
    <property type="match status" value="1"/>
</dbReference>
<dbReference type="Gene3D" id="2.40.30.170">
    <property type="match status" value="1"/>
</dbReference>
<dbReference type="InterPro" id="IPR058625">
    <property type="entry name" value="MdtA-like_BSH"/>
</dbReference>
<dbReference type="SUPFAM" id="SSF111369">
    <property type="entry name" value="HlyD-like secretion proteins"/>
    <property type="match status" value="1"/>
</dbReference>
<evidence type="ECO:0000313" key="5">
    <source>
        <dbReference type="EMBL" id="RIJ27462.1"/>
    </source>
</evidence>
<evidence type="ECO:0000256" key="1">
    <source>
        <dbReference type="ARBA" id="ARBA00009477"/>
    </source>
</evidence>
<feature type="coiled-coil region" evidence="2">
    <location>
        <begin position="118"/>
        <end position="177"/>
    </location>
</feature>
<name>A0A399RCE1_9PROT</name>
<gene>
    <name evidence="5" type="ORF">D1222_13780</name>
</gene>
<accession>A0A399RCE1</accession>
<dbReference type="GO" id="GO:0015562">
    <property type="term" value="F:efflux transmembrane transporter activity"/>
    <property type="evidence" value="ECO:0007669"/>
    <property type="project" value="TreeGrafter"/>
</dbReference>
<dbReference type="GO" id="GO:1990281">
    <property type="term" value="C:efflux pump complex"/>
    <property type="evidence" value="ECO:0007669"/>
    <property type="project" value="TreeGrafter"/>
</dbReference>
<organism evidence="5 6">
    <name type="scientific">Henriciella algicola</name>
    <dbReference type="NCBI Taxonomy" id="1608422"/>
    <lineage>
        <taxon>Bacteria</taxon>
        <taxon>Pseudomonadati</taxon>
        <taxon>Pseudomonadota</taxon>
        <taxon>Alphaproteobacteria</taxon>
        <taxon>Hyphomonadales</taxon>
        <taxon>Hyphomonadaceae</taxon>
        <taxon>Henriciella</taxon>
    </lineage>
</organism>
<sequence>MKRIITILLPVLVLVVLIGGGAVVTNLLKPPVERAEEQPRGLSVFAEAAEETDLDLKVRAQGEVRPKRQIIVAPQIAGRISYVSPDFVDGGFIRQGQVLVRLEAADYELAVTRARSGVASAQQALARERAEADLAEQDLADLGIEDASPLARREPQLAEAQANLDSAKALLADAQLALNRTAVTAPFSGRVRERSADLGQFVSPGQTLGTIFATDVVEVSLPLSDDELGRTGLPLAFAETAETPGPRVIFTTNVAGEPREWVGRVKRTAAALNPQTRLINVIAELEDPYGTGSDDGVPMAPGLFVDAEIDGRRMENVVRIPRSALRGVDQVFIGDGPEGKLHIRTVNVVYSTDDGAYVASGVEDGELAVVSPIQAAFDGMSIQVVERMPDGELVPRTPRKTPSEEADEEETAAAQIAGETEGATQ</sequence>
<keyword evidence="2" id="KW-0175">Coiled coil</keyword>
<dbReference type="Gene3D" id="2.40.420.20">
    <property type="match status" value="1"/>
</dbReference>
<keyword evidence="6" id="KW-1185">Reference proteome</keyword>
<protein>
    <submittedName>
        <fullName evidence="5">Efflux RND transporter periplasmic adaptor subunit</fullName>
    </submittedName>
</protein>
<comment type="similarity">
    <text evidence="1">Belongs to the membrane fusion protein (MFP) (TC 8.A.1) family.</text>
</comment>
<dbReference type="RefSeq" id="WP_119454839.1">
    <property type="nucleotide sequence ID" value="NZ_QWGA01000008.1"/>
</dbReference>
<dbReference type="OrthoDB" id="7811737at2"/>
<feature type="domain" description="Multidrug resistance protein MdtA-like barrel-sandwich hybrid" evidence="4">
    <location>
        <begin position="69"/>
        <end position="211"/>
    </location>
</feature>
<dbReference type="EMBL" id="QWGA01000008">
    <property type="protein sequence ID" value="RIJ27462.1"/>
    <property type="molecule type" value="Genomic_DNA"/>
</dbReference>